<dbReference type="Proteomes" id="UP000322873">
    <property type="component" value="Unassembled WGS sequence"/>
</dbReference>
<reference evidence="1 2" key="1">
    <citation type="submission" date="2019-06" db="EMBL/GenBank/DDBJ databases">
        <title>Genome Sequence of the Brown Rot Fungal Pathogen Monilinia fructicola.</title>
        <authorList>
            <person name="De Miccolis Angelini R.M."/>
            <person name="Landi L."/>
            <person name="Abate D."/>
            <person name="Pollastro S."/>
            <person name="Romanazzi G."/>
            <person name="Faretra F."/>
        </authorList>
    </citation>
    <scope>NUCLEOTIDE SEQUENCE [LARGE SCALE GENOMIC DNA]</scope>
    <source>
        <strain evidence="1 2">Mfrc123</strain>
    </source>
</reference>
<organism evidence="1 2">
    <name type="scientific">Monilinia fructicola</name>
    <name type="common">Brown rot fungus</name>
    <name type="synonym">Ciboria fructicola</name>
    <dbReference type="NCBI Taxonomy" id="38448"/>
    <lineage>
        <taxon>Eukaryota</taxon>
        <taxon>Fungi</taxon>
        <taxon>Dikarya</taxon>
        <taxon>Ascomycota</taxon>
        <taxon>Pezizomycotina</taxon>
        <taxon>Leotiomycetes</taxon>
        <taxon>Helotiales</taxon>
        <taxon>Sclerotiniaceae</taxon>
        <taxon>Monilinia</taxon>
    </lineage>
</organism>
<dbReference type="AlphaFoldDB" id="A0A5M9JR00"/>
<evidence type="ECO:0000313" key="1">
    <source>
        <dbReference type="EMBL" id="KAA8571938.1"/>
    </source>
</evidence>
<keyword evidence="2" id="KW-1185">Reference proteome</keyword>
<comment type="caution">
    <text evidence="1">The sequence shown here is derived from an EMBL/GenBank/DDBJ whole genome shotgun (WGS) entry which is preliminary data.</text>
</comment>
<sequence>MMYNFLMQNPMPSPNPQPRSDFQIRIVQSDPIIIMPLRLLAIQSEVVSFPSHLPNQPKKMLKRACAL</sequence>
<evidence type="ECO:0000313" key="2">
    <source>
        <dbReference type="Proteomes" id="UP000322873"/>
    </source>
</evidence>
<proteinExistence type="predicted"/>
<accession>A0A5M9JR00</accession>
<gene>
    <name evidence="1" type="ORF">EYC84_001883</name>
</gene>
<protein>
    <submittedName>
        <fullName evidence="1">Uncharacterized protein</fullName>
    </submittedName>
</protein>
<name>A0A5M9JR00_MONFR</name>
<dbReference type="EMBL" id="VICG01000005">
    <property type="protein sequence ID" value="KAA8571938.1"/>
    <property type="molecule type" value="Genomic_DNA"/>
</dbReference>